<dbReference type="InterPro" id="IPR000836">
    <property type="entry name" value="PRTase_dom"/>
</dbReference>
<dbReference type="RefSeq" id="WP_184664208.1">
    <property type="nucleotide sequence ID" value="NZ_JACHHB010000008.1"/>
</dbReference>
<gene>
    <name evidence="3" type="ORF">HNQ41_001956</name>
</gene>
<sequence length="244" mass="27938">MRQVRSLIETTSRCLYCQNTFSERPGWNWVFSFHKQEPLCQRCRDMFVRIEGDVCRDCGRPSEESAETDTCQDCRQWQTDSFWESNSFQHRALYAYNDFMKDVIKTLKYTGDVALVDLFAEDLRKLVDKHVRHTVAIPIPITKKRAFERGFNQAEQLGRAFTLTHALERVDSGEQQSKRTRKERIDALDGAFQVTSTLDPSQLNNQSVVIIDDVYTTGATLRAAAKPLLEAGAARVFAVTVARS</sequence>
<dbReference type="CDD" id="cd06223">
    <property type="entry name" value="PRTases_typeI"/>
    <property type="match status" value="1"/>
</dbReference>
<dbReference type="InterPro" id="IPR029057">
    <property type="entry name" value="PRTase-like"/>
</dbReference>
<evidence type="ECO:0000313" key="4">
    <source>
        <dbReference type="Proteomes" id="UP000551878"/>
    </source>
</evidence>
<comment type="caution">
    <text evidence="3">The sequence shown here is derived from an EMBL/GenBank/DDBJ whole genome shotgun (WGS) entry which is preliminary data.</text>
</comment>
<dbReference type="Proteomes" id="UP000551878">
    <property type="component" value="Unassembled WGS sequence"/>
</dbReference>
<evidence type="ECO:0000313" key="3">
    <source>
        <dbReference type="EMBL" id="MBB5173766.1"/>
    </source>
</evidence>
<comment type="similarity">
    <text evidence="1">Belongs to the ComF/GntX family.</text>
</comment>
<accession>A0A840QQP8</accession>
<protein>
    <submittedName>
        <fullName evidence="3">Competence protein ComFC</fullName>
    </submittedName>
</protein>
<dbReference type="EMBL" id="JACHHB010000008">
    <property type="protein sequence ID" value="MBB5173766.1"/>
    <property type="molecule type" value="Genomic_DNA"/>
</dbReference>
<dbReference type="Gene3D" id="3.40.50.2020">
    <property type="match status" value="1"/>
</dbReference>
<keyword evidence="4" id="KW-1185">Reference proteome</keyword>
<proteinExistence type="inferred from homology"/>
<evidence type="ECO:0000259" key="2">
    <source>
        <dbReference type="Pfam" id="PF00156"/>
    </source>
</evidence>
<dbReference type="InterPro" id="IPR051910">
    <property type="entry name" value="ComF/GntX_DNA_util-trans"/>
</dbReference>
<dbReference type="SUPFAM" id="SSF53271">
    <property type="entry name" value="PRTase-like"/>
    <property type="match status" value="1"/>
</dbReference>
<feature type="domain" description="Phosphoribosyltransferase" evidence="2">
    <location>
        <begin position="185"/>
        <end position="242"/>
    </location>
</feature>
<reference evidence="3 4" key="1">
    <citation type="submission" date="2020-08" db="EMBL/GenBank/DDBJ databases">
        <title>Genomic Encyclopedia of Type Strains, Phase IV (KMG-IV): sequencing the most valuable type-strain genomes for metagenomic binning, comparative biology and taxonomic classification.</title>
        <authorList>
            <person name="Goeker M."/>
        </authorList>
    </citation>
    <scope>NUCLEOTIDE SEQUENCE [LARGE SCALE GENOMIC DNA]</scope>
    <source>
        <strain evidence="3 4">DSM 24696</strain>
    </source>
</reference>
<name>A0A840QQP8_9BACI</name>
<evidence type="ECO:0000256" key="1">
    <source>
        <dbReference type="ARBA" id="ARBA00008007"/>
    </source>
</evidence>
<dbReference type="Pfam" id="PF00156">
    <property type="entry name" value="Pribosyltran"/>
    <property type="match status" value="1"/>
</dbReference>
<dbReference type="PANTHER" id="PTHR47505:SF1">
    <property type="entry name" value="DNA UTILIZATION PROTEIN YHGH"/>
    <property type="match status" value="1"/>
</dbReference>
<dbReference type="AlphaFoldDB" id="A0A840QQP8"/>
<organism evidence="3 4">
    <name type="scientific">Texcoconibacillus texcoconensis</name>
    <dbReference type="NCBI Taxonomy" id="1095777"/>
    <lineage>
        <taxon>Bacteria</taxon>
        <taxon>Bacillati</taxon>
        <taxon>Bacillota</taxon>
        <taxon>Bacilli</taxon>
        <taxon>Bacillales</taxon>
        <taxon>Bacillaceae</taxon>
        <taxon>Texcoconibacillus</taxon>
    </lineage>
</organism>
<dbReference type="PANTHER" id="PTHR47505">
    <property type="entry name" value="DNA UTILIZATION PROTEIN YHGH"/>
    <property type="match status" value="1"/>
</dbReference>